<name>A0AAD5GMR4_AMBAR</name>
<dbReference type="EMBL" id="JAMZMK010007272">
    <property type="protein sequence ID" value="KAI7745378.1"/>
    <property type="molecule type" value="Genomic_DNA"/>
</dbReference>
<dbReference type="Proteomes" id="UP001206925">
    <property type="component" value="Unassembled WGS sequence"/>
</dbReference>
<evidence type="ECO:0000313" key="1">
    <source>
        <dbReference type="EMBL" id="KAI7745378.1"/>
    </source>
</evidence>
<sequence>MSSRDSKEVWGVLKSRYSLVHEPLPANNNNNNRRCLSSLWVFGNRGEAVEPQSSLPASFCKLMMDKNIIDPQMIMEKITNVLQLLCFREPRVLVQFWSPVTVRNRCLLTTLDQPFGLGVIDQGLYAYRLDSEQRVFVVDGEHRQELGPPGRVYRQKLPEWSLDVRGGGLSSIRQSVQDSAASYNIHGYINLPVFEPESGCCVGVLEIITSSVYVDYAFEVRQVSGALKEVNLRSPDVFEDTIFY</sequence>
<evidence type="ECO:0000313" key="2">
    <source>
        <dbReference type="Proteomes" id="UP001206925"/>
    </source>
</evidence>
<organism evidence="1 2">
    <name type="scientific">Ambrosia artemisiifolia</name>
    <name type="common">Common ragweed</name>
    <dbReference type="NCBI Taxonomy" id="4212"/>
    <lineage>
        <taxon>Eukaryota</taxon>
        <taxon>Viridiplantae</taxon>
        <taxon>Streptophyta</taxon>
        <taxon>Embryophyta</taxon>
        <taxon>Tracheophyta</taxon>
        <taxon>Spermatophyta</taxon>
        <taxon>Magnoliopsida</taxon>
        <taxon>eudicotyledons</taxon>
        <taxon>Gunneridae</taxon>
        <taxon>Pentapetalae</taxon>
        <taxon>asterids</taxon>
        <taxon>campanulids</taxon>
        <taxon>Asterales</taxon>
        <taxon>Asteraceae</taxon>
        <taxon>Asteroideae</taxon>
        <taxon>Heliantheae alliance</taxon>
        <taxon>Heliantheae</taxon>
        <taxon>Ambrosia</taxon>
    </lineage>
</organism>
<comment type="caution">
    <text evidence="1">The sequence shown here is derived from an EMBL/GenBank/DDBJ whole genome shotgun (WGS) entry which is preliminary data.</text>
</comment>
<dbReference type="PANTHER" id="PTHR32002">
    <property type="entry name" value="PROTEIN NLP8"/>
    <property type="match status" value="1"/>
</dbReference>
<protein>
    <submittedName>
        <fullName evidence="1">Uncharacterized protein</fullName>
    </submittedName>
</protein>
<dbReference type="GO" id="GO:0003700">
    <property type="term" value="F:DNA-binding transcription factor activity"/>
    <property type="evidence" value="ECO:0007669"/>
    <property type="project" value="InterPro"/>
</dbReference>
<gene>
    <name evidence="1" type="ORF">M8C21_006898</name>
</gene>
<reference evidence="1" key="1">
    <citation type="submission" date="2022-06" db="EMBL/GenBank/DDBJ databases">
        <title>Uncovering the hologenomic basis of an extraordinary plant invasion.</title>
        <authorList>
            <person name="Bieker V.C."/>
            <person name="Martin M.D."/>
            <person name="Gilbert T."/>
            <person name="Hodgins K."/>
            <person name="Battlay P."/>
            <person name="Petersen B."/>
            <person name="Wilson J."/>
        </authorList>
    </citation>
    <scope>NUCLEOTIDE SEQUENCE</scope>
    <source>
        <strain evidence="1">AA19_3_7</strain>
        <tissue evidence="1">Leaf</tissue>
    </source>
</reference>
<feature type="non-terminal residue" evidence="1">
    <location>
        <position position="1"/>
    </location>
</feature>
<dbReference type="PANTHER" id="PTHR32002:SF35">
    <property type="entry name" value="PROTEIN NLP6"/>
    <property type="match status" value="1"/>
</dbReference>
<dbReference type="AlphaFoldDB" id="A0AAD5GMR4"/>
<accession>A0AAD5GMR4</accession>
<proteinExistence type="predicted"/>
<keyword evidence="2" id="KW-1185">Reference proteome</keyword>
<dbReference type="InterPro" id="IPR045012">
    <property type="entry name" value="NLP"/>
</dbReference>